<sequence>MTAEDPVLALIDRRQEEWRQRIRRKYRLRPWRARRLIREHDELIRRQAEWKAARRERRRLIEAGELSGE</sequence>
<keyword evidence="4" id="KW-1185">Reference proteome</keyword>
<dbReference type="Proteomes" id="UP000746584">
    <property type="component" value="Unassembled WGS sequence"/>
</dbReference>
<evidence type="ECO:0000313" key="2">
    <source>
        <dbReference type="EMBL" id="MBM7802233.1"/>
    </source>
</evidence>
<evidence type="ECO:0000313" key="3">
    <source>
        <dbReference type="Proteomes" id="UP000648535"/>
    </source>
</evidence>
<dbReference type="Proteomes" id="UP000648535">
    <property type="component" value="Unassembled WGS sequence"/>
</dbReference>
<comment type="caution">
    <text evidence="1">The sequence shown here is derived from an EMBL/GenBank/DDBJ whole genome shotgun (WGS) entry which is preliminary data.</text>
</comment>
<reference evidence="1" key="1">
    <citation type="journal article" date="2014" name="Int. J. Syst. Evol. Microbiol.">
        <title>Complete genome sequence of Corynebacterium casei LMG S-19264T (=DSM 44701T), isolated from a smear-ripened cheese.</title>
        <authorList>
            <consortium name="US DOE Joint Genome Institute (JGI-PGF)"/>
            <person name="Walter F."/>
            <person name="Albersmeier A."/>
            <person name="Kalinowski J."/>
            <person name="Ruckert C."/>
        </authorList>
    </citation>
    <scope>NUCLEOTIDE SEQUENCE</scope>
    <source>
        <strain evidence="1">JCM 1480</strain>
    </source>
</reference>
<accession>A0A8H9G6C5</accession>
<organism evidence="1 3">
    <name type="scientific">Curtobacterium luteum</name>
    <dbReference type="NCBI Taxonomy" id="33881"/>
    <lineage>
        <taxon>Bacteria</taxon>
        <taxon>Bacillati</taxon>
        <taxon>Actinomycetota</taxon>
        <taxon>Actinomycetes</taxon>
        <taxon>Micrococcales</taxon>
        <taxon>Microbacteriaceae</taxon>
        <taxon>Curtobacterium</taxon>
    </lineage>
</organism>
<reference evidence="1" key="2">
    <citation type="submission" date="2020-09" db="EMBL/GenBank/DDBJ databases">
        <authorList>
            <person name="Sun Q."/>
            <person name="Ohkuma M."/>
        </authorList>
    </citation>
    <scope>NUCLEOTIDE SEQUENCE</scope>
    <source>
        <strain evidence="1">JCM 1480</strain>
    </source>
</reference>
<evidence type="ECO:0000313" key="1">
    <source>
        <dbReference type="EMBL" id="GGK91233.1"/>
    </source>
</evidence>
<gene>
    <name evidence="1" type="ORF">GCM10009769_06690</name>
    <name evidence="2" type="ORF">JOE58_001484</name>
</gene>
<evidence type="ECO:0000313" key="4">
    <source>
        <dbReference type="Proteomes" id="UP000746584"/>
    </source>
</evidence>
<proteinExistence type="predicted"/>
<dbReference type="RefSeq" id="WP_175329472.1">
    <property type="nucleotide sequence ID" value="NZ_BMOI01000002.1"/>
</dbReference>
<protein>
    <submittedName>
        <fullName evidence="1">Uncharacterized protein</fullName>
    </submittedName>
</protein>
<dbReference type="EMBL" id="BMOI01000002">
    <property type="protein sequence ID" value="GGK91233.1"/>
    <property type="molecule type" value="Genomic_DNA"/>
</dbReference>
<dbReference type="EMBL" id="JAFBCG010000001">
    <property type="protein sequence ID" value="MBM7802233.1"/>
    <property type="molecule type" value="Genomic_DNA"/>
</dbReference>
<dbReference type="AlphaFoldDB" id="A0A8H9G6C5"/>
<name>A0A8H9G6C5_9MICO</name>
<reference evidence="2 4" key="3">
    <citation type="submission" date="2021-01" db="EMBL/GenBank/DDBJ databases">
        <title>Sequencing the genomes of 1000 actinobacteria strains.</title>
        <authorList>
            <person name="Klenk H.-P."/>
        </authorList>
    </citation>
    <scope>NUCLEOTIDE SEQUENCE [LARGE SCALE GENOMIC DNA]</scope>
    <source>
        <strain evidence="2 4">DSM 20542</strain>
    </source>
</reference>